<dbReference type="InterPro" id="IPR005607">
    <property type="entry name" value="BSD_dom"/>
</dbReference>
<dbReference type="GO" id="GO:0006289">
    <property type="term" value="P:nucleotide-excision repair"/>
    <property type="evidence" value="ECO:0007669"/>
    <property type="project" value="InterPro"/>
</dbReference>
<protein>
    <recommendedName>
        <fullName evidence="2">BSD domain-containing protein</fullName>
    </recommendedName>
</protein>
<evidence type="ECO:0000313" key="4">
    <source>
        <dbReference type="Proteomes" id="UP000193642"/>
    </source>
</evidence>
<dbReference type="GO" id="GO:0000439">
    <property type="term" value="C:transcription factor TFIIH core complex"/>
    <property type="evidence" value="ECO:0007669"/>
    <property type="project" value="InterPro"/>
</dbReference>
<evidence type="ECO:0000313" key="3">
    <source>
        <dbReference type="EMBL" id="ORY53434.1"/>
    </source>
</evidence>
<dbReference type="PANTHER" id="PTHR12856">
    <property type="entry name" value="TRANSCRIPTION INITIATION FACTOR IIH-RELATED"/>
    <property type="match status" value="1"/>
</dbReference>
<dbReference type="OrthoDB" id="360521at2759"/>
<reference evidence="3 4" key="1">
    <citation type="submission" date="2016-07" db="EMBL/GenBank/DDBJ databases">
        <title>Pervasive Adenine N6-methylation of Active Genes in Fungi.</title>
        <authorList>
            <consortium name="DOE Joint Genome Institute"/>
            <person name="Mondo S.J."/>
            <person name="Dannebaum R.O."/>
            <person name="Kuo R.C."/>
            <person name="Labutti K."/>
            <person name="Haridas S."/>
            <person name="Kuo A."/>
            <person name="Salamov A."/>
            <person name="Ahrendt S.R."/>
            <person name="Lipzen A."/>
            <person name="Sullivan W."/>
            <person name="Andreopoulos W.B."/>
            <person name="Clum A."/>
            <person name="Lindquist E."/>
            <person name="Daum C."/>
            <person name="Ramamoorthy G.K."/>
            <person name="Gryganskyi A."/>
            <person name="Culley D."/>
            <person name="Magnuson J.K."/>
            <person name="James T.Y."/>
            <person name="O'Malley M.A."/>
            <person name="Stajich J.E."/>
            <person name="Spatafora J.W."/>
            <person name="Visel A."/>
            <person name="Grigoriev I.V."/>
        </authorList>
    </citation>
    <scope>NUCLEOTIDE SEQUENCE [LARGE SCALE GENOMIC DNA]</scope>
    <source>
        <strain evidence="3 4">JEL800</strain>
    </source>
</reference>
<feature type="region of interest" description="Disordered" evidence="1">
    <location>
        <begin position="135"/>
        <end position="155"/>
    </location>
</feature>
<accession>A0A1Y2D2T5</accession>
<dbReference type="InterPro" id="IPR035925">
    <property type="entry name" value="BSD_dom_sf"/>
</dbReference>
<name>A0A1Y2D2T5_9FUNG</name>
<dbReference type="SUPFAM" id="SSF140383">
    <property type="entry name" value="BSD domain-like"/>
    <property type="match status" value="2"/>
</dbReference>
<evidence type="ECO:0000256" key="1">
    <source>
        <dbReference type="SAM" id="MobiDB-lite"/>
    </source>
</evidence>
<dbReference type="InterPro" id="IPR027079">
    <property type="entry name" value="Tfb1/GTF2H1"/>
</dbReference>
<dbReference type="Pfam" id="PF03909">
    <property type="entry name" value="BSD"/>
    <property type="match status" value="1"/>
</dbReference>
<dbReference type="Gene3D" id="6.10.140.1200">
    <property type="match status" value="1"/>
</dbReference>
<dbReference type="Proteomes" id="UP000193642">
    <property type="component" value="Unassembled WGS sequence"/>
</dbReference>
<dbReference type="STRING" id="329046.A0A1Y2D2T5"/>
<proteinExistence type="predicted"/>
<dbReference type="AlphaFoldDB" id="A0A1Y2D2T5"/>
<gene>
    <name evidence="3" type="ORF">BCR33DRAFT_710867</name>
</gene>
<evidence type="ECO:0000259" key="2">
    <source>
        <dbReference type="PROSITE" id="PS50858"/>
    </source>
</evidence>
<dbReference type="SMART" id="SM00751">
    <property type="entry name" value="BSD"/>
    <property type="match status" value="2"/>
</dbReference>
<organism evidence="3 4">
    <name type="scientific">Rhizoclosmatium globosum</name>
    <dbReference type="NCBI Taxonomy" id="329046"/>
    <lineage>
        <taxon>Eukaryota</taxon>
        <taxon>Fungi</taxon>
        <taxon>Fungi incertae sedis</taxon>
        <taxon>Chytridiomycota</taxon>
        <taxon>Chytridiomycota incertae sedis</taxon>
        <taxon>Chytridiomycetes</taxon>
        <taxon>Chytridiales</taxon>
        <taxon>Chytriomycetaceae</taxon>
        <taxon>Rhizoclosmatium</taxon>
    </lineage>
</organism>
<keyword evidence="4" id="KW-1185">Reference proteome</keyword>
<feature type="domain" description="BSD" evidence="2">
    <location>
        <begin position="152"/>
        <end position="204"/>
    </location>
</feature>
<sequence length="493" mass="54625">MNLVSEKNKRVILKVTMVSEEANNFIFTGTEALNDRTAISEGLTRALAARPAQPVQADSTALTAHDVQLRQALLANPKYKELKQLHQDLVIGGILTEQDFWASRKELLVNQEWQMSGQKKGTSSASLVDIKRAIAGGSSTSADGEPDKQEPTPTTTKIKFTPEIIHSILVQYPSVHAAYEKYVPTQYTEKQFWTQYIVSKHFDSVKSGKPSLTDATKEIFTEAEQDLEDDKEPIFTKRPRIDTSNHLLDLSTTLEDHLEYGNAPDTTMKPGRNEQALPIIRRINRHSTVILKTAGETATQPPSKIYDQETVLEDLVAPQTSAPRPLTILQKNSYFGGVTETTSTNPHTHTIPFKSTTLKGWTPNLQSVSVNPTLGGKIFKSLNQSGARRKIHIPTCKDTPGPYTPTNNDIPKIQSAASELLRHYHAFHQKLTRLSPTSDSRLLIQQKLAKLHAAIEKVYGDVVMVQRSGVGEVALLEGVKRALGIVCGRLEVK</sequence>
<comment type="caution">
    <text evidence="3">The sequence shown here is derived from an EMBL/GenBank/DDBJ whole genome shotgun (WGS) entry which is preliminary data.</text>
</comment>
<dbReference type="PROSITE" id="PS50858">
    <property type="entry name" value="BSD"/>
    <property type="match status" value="1"/>
</dbReference>
<dbReference type="GO" id="GO:0006351">
    <property type="term" value="P:DNA-templated transcription"/>
    <property type="evidence" value="ECO:0007669"/>
    <property type="project" value="InterPro"/>
</dbReference>
<dbReference type="EMBL" id="MCGO01000001">
    <property type="protein sequence ID" value="ORY53434.1"/>
    <property type="molecule type" value="Genomic_DNA"/>
</dbReference>